<organism evidence="2 3">
    <name type="scientific">Maioricimonas rarisocia</name>
    <dbReference type="NCBI Taxonomy" id="2528026"/>
    <lineage>
        <taxon>Bacteria</taxon>
        <taxon>Pseudomonadati</taxon>
        <taxon>Planctomycetota</taxon>
        <taxon>Planctomycetia</taxon>
        <taxon>Planctomycetales</taxon>
        <taxon>Planctomycetaceae</taxon>
        <taxon>Maioricimonas</taxon>
    </lineage>
</organism>
<dbReference type="Proteomes" id="UP000320496">
    <property type="component" value="Chromosome"/>
</dbReference>
<dbReference type="RefSeq" id="WP_145367352.1">
    <property type="nucleotide sequence ID" value="NZ_CP036275.1"/>
</dbReference>
<keyword evidence="1" id="KW-0472">Membrane</keyword>
<keyword evidence="1" id="KW-0812">Transmembrane</keyword>
<protein>
    <submittedName>
        <fullName evidence="2">Uncharacterized protein</fullName>
    </submittedName>
</protein>
<keyword evidence="1" id="KW-1133">Transmembrane helix</keyword>
<proteinExistence type="predicted"/>
<accession>A0A517Z2N5</accession>
<feature type="transmembrane region" description="Helical" evidence="1">
    <location>
        <begin position="46"/>
        <end position="71"/>
    </location>
</feature>
<name>A0A517Z2N5_9PLAN</name>
<evidence type="ECO:0000256" key="1">
    <source>
        <dbReference type="SAM" id="Phobius"/>
    </source>
</evidence>
<evidence type="ECO:0000313" key="3">
    <source>
        <dbReference type="Proteomes" id="UP000320496"/>
    </source>
</evidence>
<reference evidence="2 3" key="1">
    <citation type="submission" date="2019-02" db="EMBL/GenBank/DDBJ databases">
        <title>Deep-cultivation of Planctomycetes and their phenomic and genomic characterization uncovers novel biology.</title>
        <authorList>
            <person name="Wiegand S."/>
            <person name="Jogler M."/>
            <person name="Boedeker C."/>
            <person name="Pinto D."/>
            <person name="Vollmers J."/>
            <person name="Rivas-Marin E."/>
            <person name="Kohn T."/>
            <person name="Peeters S.H."/>
            <person name="Heuer A."/>
            <person name="Rast P."/>
            <person name="Oberbeckmann S."/>
            <person name="Bunk B."/>
            <person name="Jeske O."/>
            <person name="Meyerdierks A."/>
            <person name="Storesund J.E."/>
            <person name="Kallscheuer N."/>
            <person name="Luecker S."/>
            <person name="Lage O.M."/>
            <person name="Pohl T."/>
            <person name="Merkel B.J."/>
            <person name="Hornburger P."/>
            <person name="Mueller R.-W."/>
            <person name="Bruemmer F."/>
            <person name="Labrenz M."/>
            <person name="Spormann A.M."/>
            <person name="Op den Camp H."/>
            <person name="Overmann J."/>
            <person name="Amann R."/>
            <person name="Jetten M.S.M."/>
            <person name="Mascher T."/>
            <person name="Medema M.H."/>
            <person name="Devos D.P."/>
            <person name="Kaster A.-K."/>
            <person name="Ovreas L."/>
            <person name="Rohde M."/>
            <person name="Galperin M.Y."/>
            <person name="Jogler C."/>
        </authorList>
    </citation>
    <scope>NUCLEOTIDE SEQUENCE [LARGE SCALE GENOMIC DNA]</scope>
    <source>
        <strain evidence="2 3">Mal4</strain>
    </source>
</reference>
<keyword evidence="3" id="KW-1185">Reference proteome</keyword>
<evidence type="ECO:0000313" key="2">
    <source>
        <dbReference type="EMBL" id="QDU36717.1"/>
    </source>
</evidence>
<feature type="transmembrane region" description="Helical" evidence="1">
    <location>
        <begin position="6"/>
        <end position="26"/>
    </location>
</feature>
<dbReference type="KEGG" id="mri:Mal4_10090"/>
<dbReference type="AlphaFoldDB" id="A0A517Z2N5"/>
<gene>
    <name evidence="2" type="ORF">Mal4_10090</name>
</gene>
<sequence length="72" mass="7778">MLLTPMSLLAVTTIAVLVILVATEILRSIIDRRRRERDGAGGTQDIAIAGTLLAWFCLIAAAVWNAVVWVMG</sequence>
<dbReference type="EMBL" id="CP036275">
    <property type="protein sequence ID" value="QDU36717.1"/>
    <property type="molecule type" value="Genomic_DNA"/>
</dbReference>